<protein>
    <submittedName>
        <fullName evidence="1">Uncharacterized protein</fullName>
    </submittedName>
</protein>
<gene>
    <name evidence="1" type="ORF">NSA58_02460</name>
</gene>
<evidence type="ECO:0000313" key="1">
    <source>
        <dbReference type="EMBL" id="MCR1821638.1"/>
    </source>
</evidence>
<reference evidence="1" key="1">
    <citation type="submission" date="2022-07" db="EMBL/GenBank/DDBJ databases">
        <title>Enhanced cultured diversity of the mouse gut microbiota enables custom-made synthetic communities.</title>
        <authorList>
            <person name="Afrizal A."/>
        </authorList>
    </citation>
    <scope>NUCLEOTIDE SEQUENCE</scope>
    <source>
        <strain evidence="1">DSM 29186</strain>
    </source>
</reference>
<organism evidence="1 2">
    <name type="scientific">Terrisporobacter muris</name>
    <dbReference type="NCBI Taxonomy" id="2963284"/>
    <lineage>
        <taxon>Bacteria</taxon>
        <taxon>Bacillati</taxon>
        <taxon>Bacillota</taxon>
        <taxon>Clostridia</taxon>
        <taxon>Peptostreptococcales</taxon>
        <taxon>Peptostreptococcaceae</taxon>
        <taxon>Terrisporobacter</taxon>
    </lineage>
</organism>
<evidence type="ECO:0000313" key="2">
    <source>
        <dbReference type="Proteomes" id="UP001140817"/>
    </source>
</evidence>
<keyword evidence="2" id="KW-1185">Reference proteome</keyword>
<proteinExistence type="predicted"/>
<dbReference type="Proteomes" id="UP001140817">
    <property type="component" value="Unassembled WGS sequence"/>
</dbReference>
<comment type="caution">
    <text evidence="1">The sequence shown here is derived from an EMBL/GenBank/DDBJ whole genome shotgun (WGS) entry which is preliminary data.</text>
</comment>
<dbReference type="EMBL" id="JANKBY010000014">
    <property type="protein sequence ID" value="MCR1821638.1"/>
    <property type="molecule type" value="Genomic_DNA"/>
</dbReference>
<accession>A0A9X2S040</accession>
<name>A0A9X2S040_9FIRM</name>
<sequence length="43" mass="5038">MNRILLNDDVITYLIKDRLPKEQGNLSFLHLLVMNCLNLKIVI</sequence>
<dbReference type="AlphaFoldDB" id="A0A9X2S040"/>